<gene>
    <name evidence="1" type="ORF">G9C98_008092</name>
</gene>
<reference evidence="1" key="1">
    <citation type="submission" date="2020-03" db="EMBL/GenBank/DDBJ databases">
        <authorList>
            <person name="Chebbi M.A."/>
            <person name="Drezen J.M."/>
        </authorList>
    </citation>
    <scope>NUCLEOTIDE SEQUENCE</scope>
    <source>
        <tissue evidence="1">Whole body</tissue>
    </source>
</reference>
<dbReference type="OrthoDB" id="10330963at2759"/>
<dbReference type="Proteomes" id="UP000729913">
    <property type="component" value="Unassembled WGS sequence"/>
</dbReference>
<evidence type="ECO:0000313" key="2">
    <source>
        <dbReference type="Proteomes" id="UP000729913"/>
    </source>
</evidence>
<dbReference type="AlphaFoldDB" id="A0A8J5R6W9"/>
<accession>A0A8J5R6W9</accession>
<name>A0A8J5R6W9_9HYME</name>
<dbReference type="EMBL" id="JAAOIC020000035">
    <property type="protein sequence ID" value="KAG8039449.1"/>
    <property type="molecule type" value="Genomic_DNA"/>
</dbReference>
<sequence length="66" mass="7751">MSGMRPRANTLTSAQSKILYDRWKCKMTEEKIEETIHMIRRTTISQPQTIATSVVKEPNYFYKPKS</sequence>
<organism evidence="1 2">
    <name type="scientific">Cotesia typhae</name>
    <dbReference type="NCBI Taxonomy" id="2053667"/>
    <lineage>
        <taxon>Eukaryota</taxon>
        <taxon>Metazoa</taxon>
        <taxon>Ecdysozoa</taxon>
        <taxon>Arthropoda</taxon>
        <taxon>Hexapoda</taxon>
        <taxon>Insecta</taxon>
        <taxon>Pterygota</taxon>
        <taxon>Neoptera</taxon>
        <taxon>Endopterygota</taxon>
        <taxon>Hymenoptera</taxon>
        <taxon>Apocrita</taxon>
        <taxon>Ichneumonoidea</taxon>
        <taxon>Braconidae</taxon>
        <taxon>Microgastrinae</taxon>
        <taxon>Cotesia</taxon>
    </lineage>
</organism>
<keyword evidence="2" id="KW-1185">Reference proteome</keyword>
<evidence type="ECO:0000313" key="1">
    <source>
        <dbReference type="EMBL" id="KAG8039449.1"/>
    </source>
</evidence>
<proteinExistence type="predicted"/>
<comment type="caution">
    <text evidence="1">The sequence shown here is derived from an EMBL/GenBank/DDBJ whole genome shotgun (WGS) entry which is preliminary data.</text>
</comment>
<protein>
    <recommendedName>
        <fullName evidence="3">BV18 family protein</fullName>
    </recommendedName>
</protein>
<reference evidence="1" key="2">
    <citation type="submission" date="2021-04" db="EMBL/GenBank/DDBJ databases">
        <title>Genome-wide patterns of bracovirus chromosomal integration into multiple host tissues during parasitism.</title>
        <authorList>
            <person name="Chebbi M.A.C."/>
        </authorList>
    </citation>
    <scope>NUCLEOTIDE SEQUENCE</scope>
    <source>
        <tissue evidence="1">Whole body</tissue>
    </source>
</reference>
<evidence type="ECO:0008006" key="3">
    <source>
        <dbReference type="Google" id="ProtNLM"/>
    </source>
</evidence>